<evidence type="ECO:0000256" key="6">
    <source>
        <dbReference type="SAM" id="SignalP"/>
    </source>
</evidence>
<comment type="caution">
    <text evidence="8">The sequence shown here is derived from an EMBL/GenBank/DDBJ whole genome shotgun (WGS) entry which is preliminary data.</text>
</comment>
<dbReference type="AlphaFoldDB" id="A0A839AKE3"/>
<dbReference type="GO" id="GO:0005886">
    <property type="term" value="C:plasma membrane"/>
    <property type="evidence" value="ECO:0007669"/>
    <property type="project" value="UniProtKB-SubCell"/>
</dbReference>
<evidence type="ECO:0000256" key="3">
    <source>
        <dbReference type="ARBA" id="ARBA00022692"/>
    </source>
</evidence>
<reference evidence="8 9" key="1">
    <citation type="submission" date="2020-07" db="EMBL/GenBank/DDBJ databases">
        <title>Stappia sp., F7233, whole genome shotgun sequencing project.</title>
        <authorList>
            <person name="Jiang S."/>
            <person name="Liu Z.W."/>
            <person name="Du Z.J."/>
        </authorList>
    </citation>
    <scope>NUCLEOTIDE SEQUENCE [LARGE SCALE GENOMIC DNA]</scope>
    <source>
        <strain evidence="8 9">F7233</strain>
    </source>
</reference>
<feature type="domain" description="Single Cache" evidence="7">
    <location>
        <begin position="22"/>
        <end position="106"/>
    </location>
</feature>
<gene>
    <name evidence="8" type="ORF">H2509_19660</name>
</gene>
<keyword evidence="5" id="KW-0472">Membrane</keyword>
<evidence type="ECO:0000256" key="2">
    <source>
        <dbReference type="ARBA" id="ARBA00022475"/>
    </source>
</evidence>
<dbReference type="Pfam" id="PF17200">
    <property type="entry name" value="sCache_2"/>
    <property type="match status" value="1"/>
</dbReference>
<keyword evidence="4" id="KW-1133">Transmembrane helix</keyword>
<evidence type="ECO:0000256" key="5">
    <source>
        <dbReference type="ARBA" id="ARBA00023136"/>
    </source>
</evidence>
<dbReference type="Gene3D" id="3.30.450.20">
    <property type="entry name" value="PAS domain"/>
    <property type="match status" value="1"/>
</dbReference>
<dbReference type="RefSeq" id="WP_182168181.1">
    <property type="nucleotide sequence ID" value="NZ_JACFXV010000067.1"/>
</dbReference>
<dbReference type="InterPro" id="IPR033480">
    <property type="entry name" value="sCache_2"/>
</dbReference>
<keyword evidence="6" id="KW-0732">Signal</keyword>
<comment type="subcellular location">
    <subcellularLocation>
        <location evidence="1">Cell membrane</location>
        <topology evidence="1">Multi-pass membrane protein</topology>
    </subcellularLocation>
</comment>
<accession>A0A839AKE3</accession>
<evidence type="ECO:0000259" key="7">
    <source>
        <dbReference type="SMART" id="SM01049"/>
    </source>
</evidence>
<keyword evidence="3" id="KW-0812">Transmembrane</keyword>
<dbReference type="Proteomes" id="UP000541109">
    <property type="component" value="Unassembled WGS sequence"/>
</dbReference>
<evidence type="ECO:0000313" key="8">
    <source>
        <dbReference type="EMBL" id="MBA5779352.1"/>
    </source>
</evidence>
<keyword evidence="2" id="KW-1003">Cell membrane</keyword>
<protein>
    <submittedName>
        <fullName evidence="8">Cache domain-containing protein</fullName>
    </submittedName>
</protein>
<sequence>MQSLKASILGLVGTLLLLGQVNAAGDRGTADEASSMLGNAEAHYKAVGRDQALKDFSEKGSNWVDRDLYVFCMDDAGVITGHGANSALVGRDLSGLKDANGKKFIVEIISTARAGGGWVDYLWPNPTTNKLESKSSTVKGFGDDICGVGIFK</sequence>
<evidence type="ECO:0000313" key="9">
    <source>
        <dbReference type="Proteomes" id="UP000541109"/>
    </source>
</evidence>
<evidence type="ECO:0000256" key="4">
    <source>
        <dbReference type="ARBA" id="ARBA00022989"/>
    </source>
</evidence>
<feature type="signal peptide" evidence="6">
    <location>
        <begin position="1"/>
        <end position="23"/>
    </location>
</feature>
<name>A0A839AKE3_9HYPH</name>
<dbReference type="SMART" id="SM01049">
    <property type="entry name" value="Cache_2"/>
    <property type="match status" value="1"/>
</dbReference>
<proteinExistence type="predicted"/>
<keyword evidence="9" id="KW-1185">Reference proteome</keyword>
<dbReference type="EMBL" id="JACFXV010000067">
    <property type="protein sequence ID" value="MBA5779352.1"/>
    <property type="molecule type" value="Genomic_DNA"/>
</dbReference>
<evidence type="ECO:0000256" key="1">
    <source>
        <dbReference type="ARBA" id="ARBA00004651"/>
    </source>
</evidence>
<organism evidence="8 9">
    <name type="scientific">Stappia albiluteola</name>
    <dbReference type="NCBI Taxonomy" id="2758565"/>
    <lineage>
        <taxon>Bacteria</taxon>
        <taxon>Pseudomonadati</taxon>
        <taxon>Pseudomonadota</taxon>
        <taxon>Alphaproteobacteria</taxon>
        <taxon>Hyphomicrobiales</taxon>
        <taxon>Stappiaceae</taxon>
        <taxon>Stappia</taxon>
    </lineage>
</organism>
<feature type="chain" id="PRO_5032349080" evidence="6">
    <location>
        <begin position="24"/>
        <end position="152"/>
    </location>
</feature>